<keyword evidence="2" id="KW-1185">Reference proteome</keyword>
<dbReference type="EMBL" id="SWJQ01000144">
    <property type="protein sequence ID" value="TRZ20614.1"/>
    <property type="molecule type" value="Genomic_DNA"/>
</dbReference>
<comment type="caution">
    <text evidence="1">The sequence shown here is derived from an EMBL/GenBank/DDBJ whole genome shotgun (WGS) entry which is preliminary data.</text>
</comment>
<sequence length="87" mass="9848">MWLSVPTTADEDAVKSDSEFFGMICLTMKCLWLLEQETSKPNKPETKGETREHPASDNKLCALYSNNSSGYANHLDRKYSSVWDAMP</sequence>
<evidence type="ECO:0000313" key="2">
    <source>
        <dbReference type="Proteomes" id="UP000796761"/>
    </source>
</evidence>
<protein>
    <submittedName>
        <fullName evidence="1">Uncharacterized protein</fullName>
    </submittedName>
</protein>
<dbReference type="AlphaFoldDB" id="A0A8K1LNM6"/>
<accession>A0A8K1LNM6</accession>
<gene>
    <name evidence="1" type="ORF">HGM15179_006511</name>
</gene>
<reference evidence="1" key="1">
    <citation type="submission" date="2019-04" db="EMBL/GenBank/DDBJ databases">
        <title>Genome assembly of Zosterops borbonicus 15179.</title>
        <authorList>
            <person name="Leroy T."/>
            <person name="Anselmetti Y."/>
            <person name="Tilak M.-K."/>
            <person name="Nabholz B."/>
        </authorList>
    </citation>
    <scope>NUCLEOTIDE SEQUENCE</scope>
    <source>
        <strain evidence="1">HGM_15179</strain>
        <tissue evidence="1">Muscle</tissue>
    </source>
</reference>
<dbReference type="Proteomes" id="UP000796761">
    <property type="component" value="Unassembled WGS sequence"/>
</dbReference>
<organism evidence="1 2">
    <name type="scientific">Zosterops borbonicus</name>
    <dbReference type="NCBI Taxonomy" id="364589"/>
    <lineage>
        <taxon>Eukaryota</taxon>
        <taxon>Metazoa</taxon>
        <taxon>Chordata</taxon>
        <taxon>Craniata</taxon>
        <taxon>Vertebrata</taxon>
        <taxon>Euteleostomi</taxon>
        <taxon>Archelosauria</taxon>
        <taxon>Archosauria</taxon>
        <taxon>Dinosauria</taxon>
        <taxon>Saurischia</taxon>
        <taxon>Theropoda</taxon>
        <taxon>Coelurosauria</taxon>
        <taxon>Aves</taxon>
        <taxon>Neognathae</taxon>
        <taxon>Neoaves</taxon>
        <taxon>Telluraves</taxon>
        <taxon>Australaves</taxon>
        <taxon>Passeriformes</taxon>
        <taxon>Sylvioidea</taxon>
        <taxon>Zosteropidae</taxon>
        <taxon>Zosterops</taxon>
    </lineage>
</organism>
<name>A0A8K1LNM6_9PASS</name>
<proteinExistence type="predicted"/>
<evidence type="ECO:0000313" key="1">
    <source>
        <dbReference type="EMBL" id="TRZ20614.1"/>
    </source>
</evidence>